<evidence type="ECO:0000313" key="3">
    <source>
        <dbReference type="Proteomes" id="UP001168821"/>
    </source>
</evidence>
<accession>A0AA38M8U6</accession>
<organism evidence="2 3">
    <name type="scientific">Zophobas morio</name>
    <dbReference type="NCBI Taxonomy" id="2755281"/>
    <lineage>
        <taxon>Eukaryota</taxon>
        <taxon>Metazoa</taxon>
        <taxon>Ecdysozoa</taxon>
        <taxon>Arthropoda</taxon>
        <taxon>Hexapoda</taxon>
        <taxon>Insecta</taxon>
        <taxon>Pterygota</taxon>
        <taxon>Neoptera</taxon>
        <taxon>Endopterygota</taxon>
        <taxon>Coleoptera</taxon>
        <taxon>Polyphaga</taxon>
        <taxon>Cucujiformia</taxon>
        <taxon>Tenebrionidae</taxon>
        <taxon>Zophobas</taxon>
    </lineage>
</organism>
<evidence type="ECO:0000313" key="2">
    <source>
        <dbReference type="EMBL" id="KAJ3647214.1"/>
    </source>
</evidence>
<dbReference type="AlphaFoldDB" id="A0AA38M8U6"/>
<comment type="caution">
    <text evidence="2">The sequence shown here is derived from an EMBL/GenBank/DDBJ whole genome shotgun (WGS) entry which is preliminary data.</text>
</comment>
<protein>
    <submittedName>
        <fullName evidence="2">Uncharacterized protein</fullName>
    </submittedName>
</protein>
<dbReference type="EMBL" id="JALNTZ010000007">
    <property type="protein sequence ID" value="KAJ3647214.1"/>
    <property type="molecule type" value="Genomic_DNA"/>
</dbReference>
<sequence length="83" mass="9111">MAVADRPRMSRQDTPSVRAAHPCPRAGPDSCGSRNSRTEGAPLSADGADKGAGCEQQERFFNLKFRRYANVARYQAKSLKLID</sequence>
<name>A0AA38M8U6_9CUCU</name>
<reference evidence="2" key="1">
    <citation type="journal article" date="2023" name="G3 (Bethesda)">
        <title>Whole genome assemblies of Zophobas morio and Tenebrio molitor.</title>
        <authorList>
            <person name="Kaur S."/>
            <person name="Stinson S.A."/>
            <person name="diCenzo G.C."/>
        </authorList>
    </citation>
    <scope>NUCLEOTIDE SEQUENCE</scope>
    <source>
        <strain evidence="2">QUZm001</strain>
    </source>
</reference>
<evidence type="ECO:0000256" key="1">
    <source>
        <dbReference type="SAM" id="MobiDB-lite"/>
    </source>
</evidence>
<feature type="compositionally biased region" description="Basic and acidic residues" evidence="1">
    <location>
        <begin position="1"/>
        <end position="11"/>
    </location>
</feature>
<keyword evidence="3" id="KW-1185">Reference proteome</keyword>
<proteinExistence type="predicted"/>
<dbReference type="Proteomes" id="UP001168821">
    <property type="component" value="Unassembled WGS sequence"/>
</dbReference>
<feature type="region of interest" description="Disordered" evidence="1">
    <location>
        <begin position="1"/>
        <end position="52"/>
    </location>
</feature>
<gene>
    <name evidence="2" type="ORF">Zmor_024744</name>
</gene>